<sequence>MLSALLLYLVRHQRKELLRLVVVGSVDDGKSTLIGRLLHDTQGVYEDQLSAVKRA</sequence>
<dbReference type="GO" id="GO:0005525">
    <property type="term" value="F:GTP binding"/>
    <property type="evidence" value="ECO:0007669"/>
    <property type="project" value="InterPro"/>
</dbReference>
<proteinExistence type="predicted"/>
<dbReference type="InterPro" id="IPR027417">
    <property type="entry name" value="P-loop_NTPase"/>
</dbReference>
<evidence type="ECO:0000259" key="1">
    <source>
        <dbReference type="Pfam" id="PF00009"/>
    </source>
</evidence>
<protein>
    <recommendedName>
        <fullName evidence="1">Tr-type G domain-containing protein</fullName>
    </recommendedName>
</protein>
<reference evidence="2" key="1">
    <citation type="submission" date="2019-11" db="EMBL/GenBank/DDBJ databases">
        <title>Genomic insights into an expanded diversity of filamentous marine cyanobacteria reveals the extraordinary biosynthetic potential of Moorea and Okeania.</title>
        <authorList>
            <person name="Ferreira Leao T."/>
            <person name="Wang M."/>
            <person name="Moss N."/>
            <person name="Da Silva R."/>
            <person name="Sanders J."/>
            <person name="Nurk S."/>
            <person name="Gurevich A."/>
            <person name="Humphrey G."/>
            <person name="Reher R."/>
            <person name="Zhu Q."/>
            <person name="Belda-Ferre P."/>
            <person name="Glukhov E."/>
            <person name="Rex R."/>
            <person name="Dorrestein P.C."/>
            <person name="Knight R."/>
            <person name="Pevzner P."/>
            <person name="Gerwick W.H."/>
            <person name="Gerwick L."/>
        </authorList>
    </citation>
    <scope>NUCLEOTIDE SEQUENCE</scope>
    <source>
        <strain evidence="2">SIO1C4</strain>
    </source>
</reference>
<dbReference type="Gene3D" id="3.40.50.300">
    <property type="entry name" value="P-loop containing nucleotide triphosphate hydrolases"/>
    <property type="match status" value="1"/>
</dbReference>
<dbReference type="AlphaFoldDB" id="A0A6B3NGE1"/>
<gene>
    <name evidence="2" type="ORF">F6J89_32620</name>
</gene>
<feature type="non-terminal residue" evidence="2">
    <location>
        <position position="55"/>
    </location>
</feature>
<dbReference type="InterPro" id="IPR000795">
    <property type="entry name" value="T_Tr_GTP-bd_dom"/>
</dbReference>
<organism evidence="2">
    <name type="scientific">Symploca sp. SIO1C4</name>
    <dbReference type="NCBI Taxonomy" id="2607765"/>
    <lineage>
        <taxon>Bacteria</taxon>
        <taxon>Bacillati</taxon>
        <taxon>Cyanobacteriota</taxon>
        <taxon>Cyanophyceae</taxon>
        <taxon>Coleofasciculales</taxon>
        <taxon>Coleofasciculaceae</taxon>
        <taxon>Symploca</taxon>
    </lineage>
</organism>
<name>A0A6B3NGE1_9CYAN</name>
<dbReference type="EMBL" id="JAAHFQ010001121">
    <property type="protein sequence ID" value="NER32219.1"/>
    <property type="molecule type" value="Genomic_DNA"/>
</dbReference>
<feature type="domain" description="Tr-type G" evidence="1">
    <location>
        <begin position="16"/>
        <end position="51"/>
    </location>
</feature>
<dbReference type="GO" id="GO:0003924">
    <property type="term" value="F:GTPase activity"/>
    <property type="evidence" value="ECO:0007669"/>
    <property type="project" value="InterPro"/>
</dbReference>
<dbReference type="Pfam" id="PF00009">
    <property type="entry name" value="GTP_EFTU"/>
    <property type="match status" value="1"/>
</dbReference>
<evidence type="ECO:0000313" key="2">
    <source>
        <dbReference type="EMBL" id="NER32219.1"/>
    </source>
</evidence>
<accession>A0A6B3NGE1</accession>
<dbReference type="SUPFAM" id="SSF52540">
    <property type="entry name" value="P-loop containing nucleoside triphosphate hydrolases"/>
    <property type="match status" value="1"/>
</dbReference>
<comment type="caution">
    <text evidence="2">The sequence shown here is derived from an EMBL/GenBank/DDBJ whole genome shotgun (WGS) entry which is preliminary data.</text>
</comment>